<gene>
    <name evidence="13" type="ORF">FLL45_16940</name>
</gene>
<evidence type="ECO:0000256" key="9">
    <source>
        <dbReference type="PROSITE-ProRule" id="PRU00284"/>
    </source>
</evidence>
<keyword evidence="6 10" id="KW-0472">Membrane</keyword>
<reference evidence="13 14" key="1">
    <citation type="submission" date="2019-06" db="EMBL/GenBank/DDBJ databases">
        <title>Draft genome of Aliikangiella marina GYP-15.</title>
        <authorList>
            <person name="Wang G."/>
        </authorList>
    </citation>
    <scope>NUCLEOTIDE SEQUENCE [LARGE SCALE GENOMIC DNA]</scope>
    <source>
        <strain evidence="13 14">GYP-15</strain>
    </source>
</reference>
<dbReference type="PROSITE" id="PS50885">
    <property type="entry name" value="HAMP"/>
    <property type="match status" value="1"/>
</dbReference>
<keyword evidence="2" id="KW-1003">Cell membrane</keyword>
<evidence type="ECO:0000256" key="4">
    <source>
        <dbReference type="ARBA" id="ARBA00022692"/>
    </source>
</evidence>
<dbReference type="SMART" id="SM00283">
    <property type="entry name" value="MA"/>
    <property type="match status" value="1"/>
</dbReference>
<dbReference type="EMBL" id="VIKR01000004">
    <property type="protein sequence ID" value="TQV73137.1"/>
    <property type="molecule type" value="Genomic_DNA"/>
</dbReference>
<protein>
    <submittedName>
        <fullName evidence="13">Methyl-accepting chemotaxis protein</fullName>
    </submittedName>
</protein>
<accession>A0A545T7D7</accession>
<evidence type="ECO:0000256" key="10">
    <source>
        <dbReference type="SAM" id="Phobius"/>
    </source>
</evidence>
<evidence type="ECO:0000259" key="11">
    <source>
        <dbReference type="PROSITE" id="PS50111"/>
    </source>
</evidence>
<dbReference type="GO" id="GO:0005886">
    <property type="term" value="C:plasma membrane"/>
    <property type="evidence" value="ECO:0007669"/>
    <property type="project" value="UniProtKB-SubCell"/>
</dbReference>
<evidence type="ECO:0000256" key="2">
    <source>
        <dbReference type="ARBA" id="ARBA00022475"/>
    </source>
</evidence>
<keyword evidence="3" id="KW-0145">Chemotaxis</keyword>
<dbReference type="Pfam" id="PF02743">
    <property type="entry name" value="dCache_1"/>
    <property type="match status" value="1"/>
</dbReference>
<dbReference type="Pfam" id="PF00015">
    <property type="entry name" value="MCPsignal"/>
    <property type="match status" value="1"/>
</dbReference>
<dbReference type="PROSITE" id="PS50111">
    <property type="entry name" value="CHEMOTAXIS_TRANSDUC_2"/>
    <property type="match status" value="1"/>
</dbReference>
<evidence type="ECO:0000256" key="5">
    <source>
        <dbReference type="ARBA" id="ARBA00022989"/>
    </source>
</evidence>
<dbReference type="SMART" id="SM00304">
    <property type="entry name" value="HAMP"/>
    <property type="match status" value="2"/>
</dbReference>
<dbReference type="PANTHER" id="PTHR32089">
    <property type="entry name" value="METHYL-ACCEPTING CHEMOTAXIS PROTEIN MCPB"/>
    <property type="match status" value="1"/>
</dbReference>
<evidence type="ECO:0000256" key="7">
    <source>
        <dbReference type="ARBA" id="ARBA00023224"/>
    </source>
</evidence>
<dbReference type="OrthoDB" id="9760371at2"/>
<feature type="transmembrane region" description="Helical" evidence="10">
    <location>
        <begin position="16"/>
        <end position="37"/>
    </location>
</feature>
<evidence type="ECO:0000313" key="14">
    <source>
        <dbReference type="Proteomes" id="UP000317839"/>
    </source>
</evidence>
<evidence type="ECO:0000256" key="3">
    <source>
        <dbReference type="ARBA" id="ARBA00022500"/>
    </source>
</evidence>
<keyword evidence="4 10" id="KW-0812">Transmembrane</keyword>
<dbReference type="SUPFAM" id="SSF58104">
    <property type="entry name" value="Methyl-accepting chemotaxis protein (MCP) signaling domain"/>
    <property type="match status" value="1"/>
</dbReference>
<dbReference type="InterPro" id="IPR003660">
    <property type="entry name" value="HAMP_dom"/>
</dbReference>
<dbReference type="CDD" id="cd06225">
    <property type="entry name" value="HAMP"/>
    <property type="match status" value="1"/>
</dbReference>
<keyword evidence="7 9" id="KW-0807">Transducer</keyword>
<evidence type="ECO:0000256" key="1">
    <source>
        <dbReference type="ARBA" id="ARBA00004651"/>
    </source>
</evidence>
<keyword evidence="14" id="KW-1185">Reference proteome</keyword>
<dbReference type="RefSeq" id="WP_142943269.1">
    <property type="nucleotide sequence ID" value="NZ_VIKR01000004.1"/>
</dbReference>
<dbReference type="AlphaFoldDB" id="A0A545T7D7"/>
<dbReference type="GO" id="GO:0006935">
    <property type="term" value="P:chemotaxis"/>
    <property type="evidence" value="ECO:0007669"/>
    <property type="project" value="UniProtKB-KW"/>
</dbReference>
<evidence type="ECO:0000313" key="13">
    <source>
        <dbReference type="EMBL" id="TQV73137.1"/>
    </source>
</evidence>
<dbReference type="FunFam" id="1.10.287.950:FF:000001">
    <property type="entry name" value="Methyl-accepting chemotaxis sensory transducer"/>
    <property type="match status" value="1"/>
</dbReference>
<evidence type="ECO:0000256" key="8">
    <source>
        <dbReference type="ARBA" id="ARBA00029447"/>
    </source>
</evidence>
<comment type="similarity">
    <text evidence="8">Belongs to the methyl-accepting chemotaxis (MCP) protein family.</text>
</comment>
<organism evidence="13 14">
    <name type="scientific">Aliikangiella marina</name>
    <dbReference type="NCBI Taxonomy" id="1712262"/>
    <lineage>
        <taxon>Bacteria</taxon>
        <taxon>Pseudomonadati</taxon>
        <taxon>Pseudomonadota</taxon>
        <taxon>Gammaproteobacteria</taxon>
        <taxon>Oceanospirillales</taxon>
        <taxon>Pleioneaceae</taxon>
        <taxon>Aliikangiella</taxon>
    </lineage>
</organism>
<dbReference type="CDD" id="cd18773">
    <property type="entry name" value="PDC1_HK_sensor"/>
    <property type="match status" value="1"/>
</dbReference>
<comment type="caution">
    <text evidence="13">The sequence shown here is derived from an EMBL/GenBank/DDBJ whole genome shotgun (WGS) entry which is preliminary data.</text>
</comment>
<keyword evidence="5 10" id="KW-1133">Transmembrane helix</keyword>
<name>A0A545T7D7_9GAMM</name>
<evidence type="ECO:0000259" key="12">
    <source>
        <dbReference type="PROSITE" id="PS50885"/>
    </source>
</evidence>
<comment type="subcellular location">
    <subcellularLocation>
        <location evidence="1">Cell membrane</location>
        <topology evidence="1">Multi-pass membrane protein</topology>
    </subcellularLocation>
</comment>
<sequence length="681" mass="75027">MTPSSSSSNSSLQRKLIIYITGALMVLLAVSGMFITAQIAELTRDKTEAQVAELIKIKAEEVKGFFVERARVPETFFSDPRLKQWLTDYRQRGKDLSQDNYYQDLNKSFNAVVAADPTIKSIFIGSANTYEYFYEQGRVGVDSSGPDAGNPSKGYFTNKRPWWQEALNQNKLYLTTPQVDATDKTVSSVLQMTVYNQSGALIGVAGVDILITTVSNLIDQIRYQQKGKAFLVNNDGRVVYFPTDGTELELNQPIAEFDRVFSESEGFAELSTAIINESYAEANYVDWKGERYQVFLVPVTSEKPYIDWTLGFLVPVELIDEPIQQATYYSIVNIIIILMLLAGVIYLISSKMISPLKQIATTMAEIAHGDGDLTRRLDVISNDEVGEMATQYNRFVEKIQVIINNARDSSEKVSETADRVSETASKLNQEVLQEQGQMDNVSGAVNEMMTVSGNIKDLAQTADAVAEQVSSSVDVVAQNTNKTQDAIHEVSQSITSANQAAESLSANVEQIGSVLDVIKNIAEQTNLLALNAAIEAARAGDQGRGFAVVADEVRSLATRTQESTEDIQNTVEKLQSSSQQMKSSMARSSEVTEKGVEQVELVLAAVSQIVSSIGQLKQVNGEVSESTLSQEQIAQSIEENLRSIHRLTEMMVEHSGLMDSDSNVLNDISTELQDTVNQFRV</sequence>
<feature type="transmembrane region" description="Helical" evidence="10">
    <location>
        <begin position="328"/>
        <end position="348"/>
    </location>
</feature>
<dbReference type="InterPro" id="IPR004089">
    <property type="entry name" value="MCPsignal_dom"/>
</dbReference>
<feature type="domain" description="HAMP" evidence="12">
    <location>
        <begin position="350"/>
        <end position="404"/>
    </location>
</feature>
<feature type="domain" description="Methyl-accepting transducer" evidence="11">
    <location>
        <begin position="409"/>
        <end position="645"/>
    </location>
</feature>
<dbReference type="Gene3D" id="3.30.450.20">
    <property type="entry name" value="PAS domain"/>
    <property type="match status" value="2"/>
</dbReference>
<dbReference type="CDD" id="cd11386">
    <property type="entry name" value="MCP_signal"/>
    <property type="match status" value="1"/>
</dbReference>
<dbReference type="GO" id="GO:0007165">
    <property type="term" value="P:signal transduction"/>
    <property type="evidence" value="ECO:0007669"/>
    <property type="project" value="UniProtKB-KW"/>
</dbReference>
<dbReference type="Pfam" id="PF00672">
    <property type="entry name" value="HAMP"/>
    <property type="match status" value="1"/>
</dbReference>
<dbReference type="Proteomes" id="UP000317839">
    <property type="component" value="Unassembled WGS sequence"/>
</dbReference>
<dbReference type="InterPro" id="IPR033479">
    <property type="entry name" value="dCache_1"/>
</dbReference>
<evidence type="ECO:0000256" key="6">
    <source>
        <dbReference type="ARBA" id="ARBA00023136"/>
    </source>
</evidence>
<dbReference type="PANTHER" id="PTHR32089:SF112">
    <property type="entry name" value="LYSOZYME-LIKE PROTEIN-RELATED"/>
    <property type="match status" value="1"/>
</dbReference>
<dbReference type="Gene3D" id="1.10.287.950">
    <property type="entry name" value="Methyl-accepting chemotaxis protein"/>
    <property type="match status" value="1"/>
</dbReference>
<proteinExistence type="inferred from homology"/>